<protein>
    <submittedName>
        <fullName evidence="1">Uncharacterized protein</fullName>
    </submittedName>
</protein>
<proteinExistence type="predicted"/>
<organism evidence="1 2">
    <name type="scientific">Bifidobacterium animalis subsp. animalis MCC 0483</name>
    <dbReference type="NCBI Taxonomy" id="1365955"/>
    <lineage>
        <taxon>Bacteria</taxon>
        <taxon>Bacillati</taxon>
        <taxon>Actinomycetota</taxon>
        <taxon>Actinomycetes</taxon>
        <taxon>Bifidobacteriales</taxon>
        <taxon>Bifidobacteriaceae</taxon>
        <taxon>Bifidobacterium</taxon>
    </lineage>
</organism>
<dbReference type="EMBL" id="AWFK01000012">
    <property type="protein sequence ID" value="KOA48762.1"/>
    <property type="molecule type" value="Genomic_DNA"/>
</dbReference>
<dbReference type="AlphaFoldDB" id="A0AB34T7S7"/>
<dbReference type="RefSeq" id="WP_052826562.1">
    <property type="nucleotide sequence ID" value="NZ_AWFK01000012.1"/>
</dbReference>
<sequence>MHIIIAMLTAMPVLLAMWLAITHIRIHRLDRWNTQLRDQASEQSDTSASPVDRIGIQHHIQRNPDGTWLTRIQPEHGTPVDWPTRIETILHDISPHIQCAWRQQAFTVDGEPISLTVLTRTVDGMNHVWLLRFQHLPVEPDTKWHNLDATHAVRINTTGHCFAPFTGQPVVTLTGTDDLAEYWRRHVTAGDGYHAGILWDRMQELPHTVTCATIGVGMTEQDTPTSYGRLTDRDGRRILTLHDLAGMLQAHAGMYTPNDPRMSVEILTRPLNP</sequence>
<evidence type="ECO:0000313" key="1">
    <source>
        <dbReference type="EMBL" id="KOA48762.1"/>
    </source>
</evidence>
<name>A0AB34T7S7_9BIFI</name>
<evidence type="ECO:0000313" key="2">
    <source>
        <dbReference type="Proteomes" id="UP000037239"/>
    </source>
</evidence>
<accession>A0AB34T7S7</accession>
<comment type="caution">
    <text evidence="1">The sequence shown here is derived from an EMBL/GenBank/DDBJ whole genome shotgun (WGS) entry which is preliminary data.</text>
</comment>
<gene>
    <name evidence="1" type="ORF">BAAM0483_07600</name>
</gene>
<dbReference type="Proteomes" id="UP000037239">
    <property type="component" value="Unassembled WGS sequence"/>
</dbReference>
<reference evidence="1 2" key="1">
    <citation type="journal article" date="2015" name="Int J Genomics">
        <title>Comparative Genomics Revealed Genetic Diversity and Species/Strain-Level Differences in Carbohydrate Metabolism of Three Probiotic Bifidobacterial Species.</title>
        <authorList>
            <person name="Odamaki T."/>
            <person name="Horigome A."/>
            <person name="Sugahara H."/>
            <person name="Hashikura N."/>
            <person name="Minami J."/>
            <person name="Xiao J.Z."/>
            <person name="Abe F."/>
        </authorList>
    </citation>
    <scope>NUCLEOTIDE SEQUENCE [LARGE SCALE GENOMIC DNA]</scope>
    <source>
        <strain evidence="1 2">MCC 0483</strain>
    </source>
</reference>